<dbReference type="InterPro" id="IPR018154">
    <property type="entry name" value="TLV/ENV_coat_polyprotein"/>
</dbReference>
<dbReference type="AlphaFoldDB" id="A0A7K8XIS3"/>
<feature type="non-terminal residue" evidence="2">
    <location>
        <position position="95"/>
    </location>
</feature>
<feature type="non-terminal residue" evidence="2">
    <location>
        <position position="1"/>
    </location>
</feature>
<keyword evidence="1" id="KW-1015">Disulfide bond</keyword>
<dbReference type="PANTHER" id="PTHR10424:SF73">
    <property type="entry name" value="ENDOGENOUS RETROVIRUS GROUP FC1 ENV POLYPROTEIN-RELATED"/>
    <property type="match status" value="1"/>
</dbReference>
<protein>
    <submittedName>
        <fullName evidence="2">ERVV2 protein</fullName>
    </submittedName>
</protein>
<dbReference type="OrthoDB" id="8949317at2759"/>
<reference evidence="2 3" key="1">
    <citation type="submission" date="2019-09" db="EMBL/GenBank/DDBJ databases">
        <title>Bird 10,000 Genomes (B10K) Project - Family phase.</title>
        <authorList>
            <person name="Zhang G."/>
        </authorList>
    </citation>
    <scope>NUCLEOTIDE SEQUENCE [LARGE SCALE GENOMIC DNA]</scope>
    <source>
        <strain evidence="2">B10K-DU-001-04</strain>
        <tissue evidence="2">Muscle</tissue>
    </source>
</reference>
<dbReference type="Pfam" id="PF00429">
    <property type="entry name" value="TLV_coat"/>
    <property type="match status" value="1"/>
</dbReference>
<dbReference type="Gene3D" id="1.10.287.210">
    <property type="match status" value="1"/>
</dbReference>
<keyword evidence="3" id="KW-1185">Reference proteome</keyword>
<dbReference type="Proteomes" id="UP000583613">
    <property type="component" value="Unassembled WGS sequence"/>
</dbReference>
<evidence type="ECO:0000313" key="2">
    <source>
        <dbReference type="EMBL" id="NXF90626.1"/>
    </source>
</evidence>
<organism evidence="2 3">
    <name type="scientific">Eubucco bourcierii</name>
    <name type="common">red-headed barbet</name>
    <dbReference type="NCBI Taxonomy" id="91767"/>
    <lineage>
        <taxon>Eukaryota</taxon>
        <taxon>Metazoa</taxon>
        <taxon>Chordata</taxon>
        <taxon>Craniata</taxon>
        <taxon>Vertebrata</taxon>
        <taxon>Euteleostomi</taxon>
        <taxon>Archelosauria</taxon>
        <taxon>Archosauria</taxon>
        <taxon>Dinosauria</taxon>
        <taxon>Saurischia</taxon>
        <taxon>Theropoda</taxon>
        <taxon>Coelurosauria</taxon>
        <taxon>Aves</taxon>
        <taxon>Neognathae</taxon>
        <taxon>Neoaves</taxon>
        <taxon>Telluraves</taxon>
        <taxon>Coraciimorphae</taxon>
        <taxon>Piciformes</taxon>
        <taxon>Ramphastidae</taxon>
        <taxon>Eubucco</taxon>
    </lineage>
</organism>
<proteinExistence type="predicted"/>
<dbReference type="SUPFAM" id="SSF58069">
    <property type="entry name" value="Virus ectodomain"/>
    <property type="match status" value="1"/>
</dbReference>
<sequence length="95" mass="10405">TAFHIFAGCFLPSLGVSEFEKVMVNVSTTLEITLNATREALSAQQTETESLRKASAQYKLALDVLFAKDGGLCAILNNSCCSYVDQSKWIETDIH</sequence>
<evidence type="ECO:0000256" key="1">
    <source>
        <dbReference type="ARBA" id="ARBA00023157"/>
    </source>
</evidence>
<gene>
    <name evidence="2" type="primary">Ervv2</name>
    <name evidence="2" type="ORF">EUBBOU_R15191</name>
</gene>
<name>A0A7K8XIS3_9PICI</name>
<accession>A0A7K8XIS3</accession>
<dbReference type="EMBL" id="VWZE01011131">
    <property type="protein sequence ID" value="NXF90626.1"/>
    <property type="molecule type" value="Genomic_DNA"/>
</dbReference>
<comment type="caution">
    <text evidence="2">The sequence shown here is derived from an EMBL/GenBank/DDBJ whole genome shotgun (WGS) entry which is preliminary data.</text>
</comment>
<dbReference type="PANTHER" id="PTHR10424">
    <property type="entry name" value="VIRAL ENVELOPE PROTEIN"/>
    <property type="match status" value="1"/>
</dbReference>
<evidence type="ECO:0000313" key="3">
    <source>
        <dbReference type="Proteomes" id="UP000583613"/>
    </source>
</evidence>